<gene>
    <name evidence="2" type="ORF">DD559_18605</name>
</gene>
<name>A0A2U0SIC3_9SPHN</name>
<keyword evidence="3" id="KW-1185">Reference proteome</keyword>
<dbReference type="OrthoDB" id="7427955at2"/>
<dbReference type="EMBL" id="QENQ01000001">
    <property type="protein sequence ID" value="PVX31096.1"/>
    <property type="molecule type" value="Genomic_DNA"/>
</dbReference>
<feature type="chain" id="PRO_5015719518" evidence="1">
    <location>
        <begin position="22"/>
        <end position="124"/>
    </location>
</feature>
<evidence type="ECO:0000256" key="1">
    <source>
        <dbReference type="SAM" id="SignalP"/>
    </source>
</evidence>
<dbReference type="AlphaFoldDB" id="A0A2U0SIC3"/>
<sequence>MAKFSCLVPAAALLIAPMAHADERPTAKLVRCAGGDCLLIRGERRSADTTITINDRAVAASGGRGWKVRVPVAAMRGFASPFARTLDVAVVDATGHVERLETVRLPVGLMGHTTELASLVVRAR</sequence>
<evidence type="ECO:0000313" key="3">
    <source>
        <dbReference type="Proteomes" id="UP000245890"/>
    </source>
</evidence>
<dbReference type="RefSeq" id="WP_116470485.1">
    <property type="nucleotide sequence ID" value="NZ_QENQ01000001.1"/>
</dbReference>
<evidence type="ECO:0000313" key="2">
    <source>
        <dbReference type="EMBL" id="PVX31096.1"/>
    </source>
</evidence>
<accession>A0A2U0SIC3</accession>
<protein>
    <submittedName>
        <fullName evidence="2">Uncharacterized protein</fullName>
    </submittedName>
</protein>
<proteinExistence type="predicted"/>
<organism evidence="2 3">
    <name type="scientific">Sphingomonas pokkalii</name>
    <dbReference type="NCBI Taxonomy" id="2175090"/>
    <lineage>
        <taxon>Bacteria</taxon>
        <taxon>Pseudomonadati</taxon>
        <taxon>Pseudomonadota</taxon>
        <taxon>Alphaproteobacteria</taxon>
        <taxon>Sphingomonadales</taxon>
        <taxon>Sphingomonadaceae</taxon>
        <taxon>Sphingomonas</taxon>
    </lineage>
</organism>
<comment type="caution">
    <text evidence="2">The sequence shown here is derived from an EMBL/GenBank/DDBJ whole genome shotgun (WGS) entry which is preliminary data.</text>
</comment>
<feature type="signal peptide" evidence="1">
    <location>
        <begin position="1"/>
        <end position="21"/>
    </location>
</feature>
<reference evidence="2 3" key="1">
    <citation type="submission" date="2018-05" db="EMBL/GenBank/DDBJ databases">
        <title>Description of Sphingomonas pokkalii sp nov, isolated from the rhizosphere of saline tolerant pokkali rice and its draft genome analysis.</title>
        <authorList>
            <person name="Menon R."/>
            <person name="Kumari S."/>
            <person name="Rameshkumar N."/>
        </authorList>
    </citation>
    <scope>NUCLEOTIDE SEQUENCE [LARGE SCALE GENOMIC DNA]</scope>
    <source>
        <strain evidence="2 3">L3B27</strain>
    </source>
</reference>
<keyword evidence="1" id="KW-0732">Signal</keyword>
<dbReference type="Proteomes" id="UP000245890">
    <property type="component" value="Unassembled WGS sequence"/>
</dbReference>